<feature type="non-terminal residue" evidence="8">
    <location>
        <position position="1"/>
    </location>
</feature>
<protein>
    <submittedName>
        <fullName evidence="8">Putative homeobox transcription factor sip1</fullName>
    </submittedName>
</protein>
<proteinExistence type="evidence at transcript level"/>
<keyword evidence="2" id="KW-0677">Repeat</keyword>
<dbReference type="AlphaFoldDB" id="A0A131X9P6"/>
<keyword evidence="8" id="KW-0238">DNA-binding</keyword>
<dbReference type="InterPro" id="IPR013087">
    <property type="entry name" value="Znf_C2H2_type"/>
</dbReference>
<evidence type="ECO:0000313" key="8">
    <source>
        <dbReference type="EMBL" id="JAP63509.1"/>
    </source>
</evidence>
<feature type="domain" description="C2H2-type" evidence="7">
    <location>
        <begin position="15"/>
        <end position="42"/>
    </location>
</feature>
<dbReference type="GO" id="GO:0000978">
    <property type="term" value="F:RNA polymerase II cis-regulatory region sequence-specific DNA binding"/>
    <property type="evidence" value="ECO:0007669"/>
    <property type="project" value="TreeGrafter"/>
</dbReference>
<dbReference type="PANTHER" id="PTHR23235">
    <property type="entry name" value="KRUEPPEL-LIKE TRANSCRIPTION FACTOR"/>
    <property type="match status" value="1"/>
</dbReference>
<dbReference type="EMBL" id="GEFH01005072">
    <property type="protein sequence ID" value="JAP63509.1"/>
    <property type="molecule type" value="mRNA"/>
</dbReference>
<evidence type="ECO:0000256" key="4">
    <source>
        <dbReference type="ARBA" id="ARBA00022833"/>
    </source>
</evidence>
<dbReference type="SUPFAM" id="SSF57667">
    <property type="entry name" value="beta-beta-alpha zinc fingers"/>
    <property type="match status" value="2"/>
</dbReference>
<feature type="domain" description="C2H2-type" evidence="7">
    <location>
        <begin position="71"/>
        <end position="98"/>
    </location>
</feature>
<reference evidence="8" key="1">
    <citation type="journal article" date="2017" name="Ticks Tick Borne Dis.">
        <title>An insight into the sialome of Hyalomma excavatum.</title>
        <authorList>
            <person name="Ribeiro J.M."/>
            <person name="Slovak M."/>
            <person name="Francischetti I.M."/>
        </authorList>
    </citation>
    <scope>NUCLEOTIDE SEQUENCE</scope>
    <source>
        <strain evidence="8">Samish</strain>
        <tissue evidence="8">Salivary glands</tissue>
    </source>
</reference>
<organism evidence="8">
    <name type="scientific">Hyalomma excavatum</name>
    <dbReference type="NCBI Taxonomy" id="257692"/>
    <lineage>
        <taxon>Eukaryota</taxon>
        <taxon>Metazoa</taxon>
        <taxon>Ecdysozoa</taxon>
        <taxon>Arthropoda</taxon>
        <taxon>Chelicerata</taxon>
        <taxon>Arachnida</taxon>
        <taxon>Acari</taxon>
        <taxon>Parasitiformes</taxon>
        <taxon>Ixodida</taxon>
        <taxon>Ixodoidea</taxon>
        <taxon>Ixodidae</taxon>
        <taxon>Hyalomminae</taxon>
        <taxon>Hyalomma</taxon>
    </lineage>
</organism>
<dbReference type="PROSITE" id="PS00028">
    <property type="entry name" value="ZINC_FINGER_C2H2_1"/>
    <property type="match status" value="2"/>
</dbReference>
<keyword evidence="4" id="KW-0862">Zinc</keyword>
<evidence type="ECO:0000256" key="6">
    <source>
        <dbReference type="PROSITE-ProRule" id="PRU00042"/>
    </source>
</evidence>
<evidence type="ECO:0000256" key="1">
    <source>
        <dbReference type="ARBA" id="ARBA00022723"/>
    </source>
</evidence>
<dbReference type="SMART" id="SM00355">
    <property type="entry name" value="ZnF_C2H2"/>
    <property type="match status" value="3"/>
</dbReference>
<evidence type="ECO:0000256" key="5">
    <source>
        <dbReference type="ARBA" id="ARBA00023242"/>
    </source>
</evidence>
<keyword evidence="5" id="KW-0539">Nucleus</keyword>
<sequence length="105" mass="12265">GQLPLPVSDGGAHLQRCLDCDFTTPYTYILKKHRKMHIGERPYKCDRCEKAFRRKDHLVEHVRIHTGERRFQCHLCPNNFTQKAGLAHHLKTHRGCKFSSLGVRM</sequence>
<name>A0A131X9P6_9ACAR</name>
<dbReference type="FunFam" id="3.30.160.60:FF:001111">
    <property type="entry name" value="Zinc finger protein 92 homolog"/>
    <property type="match status" value="1"/>
</dbReference>
<keyword evidence="1" id="KW-0479">Metal-binding</keyword>
<evidence type="ECO:0000259" key="7">
    <source>
        <dbReference type="PROSITE" id="PS50157"/>
    </source>
</evidence>
<evidence type="ECO:0000256" key="3">
    <source>
        <dbReference type="ARBA" id="ARBA00022771"/>
    </source>
</evidence>
<dbReference type="PROSITE" id="PS50157">
    <property type="entry name" value="ZINC_FINGER_C2H2_2"/>
    <property type="match status" value="3"/>
</dbReference>
<dbReference type="PANTHER" id="PTHR23235:SF142">
    <property type="entry name" value="ZINC FINGER PROTEIN 384"/>
    <property type="match status" value="1"/>
</dbReference>
<dbReference type="GO" id="GO:0000981">
    <property type="term" value="F:DNA-binding transcription factor activity, RNA polymerase II-specific"/>
    <property type="evidence" value="ECO:0007669"/>
    <property type="project" value="TreeGrafter"/>
</dbReference>
<dbReference type="Pfam" id="PF00096">
    <property type="entry name" value="zf-C2H2"/>
    <property type="match status" value="2"/>
</dbReference>
<feature type="domain" description="C2H2-type" evidence="7">
    <location>
        <begin position="43"/>
        <end position="70"/>
    </location>
</feature>
<dbReference type="FunFam" id="3.30.160.60:FF:000100">
    <property type="entry name" value="Zinc finger 45-like"/>
    <property type="match status" value="1"/>
</dbReference>
<keyword evidence="3 6" id="KW-0863">Zinc-finger</keyword>
<accession>A0A131X9P6</accession>
<dbReference type="Gene3D" id="3.30.160.60">
    <property type="entry name" value="Classic Zinc Finger"/>
    <property type="match status" value="2"/>
</dbReference>
<keyword evidence="8" id="KW-0371">Homeobox</keyword>
<evidence type="ECO:0000256" key="2">
    <source>
        <dbReference type="ARBA" id="ARBA00022737"/>
    </source>
</evidence>
<dbReference type="GO" id="GO:0008270">
    <property type="term" value="F:zinc ion binding"/>
    <property type="evidence" value="ECO:0007669"/>
    <property type="project" value="UniProtKB-KW"/>
</dbReference>
<dbReference type="InterPro" id="IPR036236">
    <property type="entry name" value="Znf_C2H2_sf"/>
</dbReference>